<evidence type="ECO:0000313" key="4">
    <source>
        <dbReference type="Proteomes" id="UP001049176"/>
    </source>
</evidence>
<dbReference type="KEGG" id="more:E1B28_012378"/>
<dbReference type="EMBL" id="CM032188">
    <property type="protein sequence ID" value="KAG7088377.1"/>
    <property type="molecule type" value="Genomic_DNA"/>
</dbReference>
<comment type="caution">
    <text evidence="3">The sequence shown here is derived from an EMBL/GenBank/DDBJ whole genome shotgun (WGS) entry which is preliminary data.</text>
</comment>
<feature type="region of interest" description="Disordered" evidence="1">
    <location>
        <begin position="1"/>
        <end position="25"/>
    </location>
</feature>
<organism evidence="3 4">
    <name type="scientific">Marasmius oreades</name>
    <name type="common">fairy-ring Marasmius</name>
    <dbReference type="NCBI Taxonomy" id="181124"/>
    <lineage>
        <taxon>Eukaryota</taxon>
        <taxon>Fungi</taxon>
        <taxon>Dikarya</taxon>
        <taxon>Basidiomycota</taxon>
        <taxon>Agaricomycotina</taxon>
        <taxon>Agaricomycetes</taxon>
        <taxon>Agaricomycetidae</taxon>
        <taxon>Agaricales</taxon>
        <taxon>Marasmiineae</taxon>
        <taxon>Marasmiaceae</taxon>
        <taxon>Marasmius</taxon>
    </lineage>
</organism>
<reference evidence="3" key="1">
    <citation type="journal article" date="2021" name="Genome Biol. Evol.">
        <title>The assembled and annotated genome of the fairy-ring fungus Marasmius oreades.</title>
        <authorList>
            <person name="Hiltunen M."/>
            <person name="Ament-Velasquez S.L."/>
            <person name="Johannesson H."/>
        </authorList>
    </citation>
    <scope>NUCLEOTIDE SEQUENCE</scope>
    <source>
        <strain evidence="3">03SP1</strain>
    </source>
</reference>
<dbReference type="RefSeq" id="XP_043004848.1">
    <property type="nucleotide sequence ID" value="XM_043157481.1"/>
</dbReference>
<keyword evidence="4" id="KW-1185">Reference proteome</keyword>
<dbReference type="AlphaFoldDB" id="A0A9P7RRK8"/>
<name>A0A9P7RRK8_9AGAR</name>
<dbReference type="Proteomes" id="UP001049176">
    <property type="component" value="Chromosome 8"/>
</dbReference>
<keyword evidence="2" id="KW-0472">Membrane</keyword>
<keyword evidence="2" id="KW-1133">Transmembrane helix</keyword>
<gene>
    <name evidence="3" type="ORF">E1B28_012378</name>
</gene>
<accession>A0A9P7RRK8</accession>
<feature type="transmembrane region" description="Helical" evidence="2">
    <location>
        <begin position="175"/>
        <end position="194"/>
    </location>
</feature>
<evidence type="ECO:0000313" key="3">
    <source>
        <dbReference type="EMBL" id="KAG7088377.1"/>
    </source>
</evidence>
<feature type="transmembrane region" description="Helical" evidence="2">
    <location>
        <begin position="112"/>
        <end position="132"/>
    </location>
</feature>
<proteinExistence type="predicted"/>
<dbReference type="GeneID" id="66081453"/>
<dbReference type="OrthoDB" id="3265172at2759"/>
<evidence type="ECO:0000256" key="2">
    <source>
        <dbReference type="SAM" id="Phobius"/>
    </source>
</evidence>
<protein>
    <submittedName>
        <fullName evidence="3">Uncharacterized protein</fullName>
    </submittedName>
</protein>
<keyword evidence="2" id="KW-0812">Transmembrane</keyword>
<sequence>MNKLVRARKTPVGGPPSPNLPPEKTSVMSQTMVEAIKSIEKSQGLYSTIFPRSQTEQYWAARALSAETLLTARTEHHFEMRDLTRYQEERRTSEIAVLTKAHEERLVKMENLILILTGALVLISAALLFVYVTSAPNNPRHDLRSRSLTHFTIPILSPFASVVENESSVVGTKTIAAVSVILATLVYLMFRYWIAQPVSRHR</sequence>
<evidence type="ECO:0000256" key="1">
    <source>
        <dbReference type="SAM" id="MobiDB-lite"/>
    </source>
</evidence>